<protein>
    <submittedName>
        <fullName evidence="13">ABC transporter</fullName>
    </submittedName>
</protein>
<dbReference type="GO" id="GO:0034040">
    <property type="term" value="F:ATPase-coupled lipid transmembrane transporter activity"/>
    <property type="evidence" value="ECO:0007669"/>
    <property type="project" value="TreeGrafter"/>
</dbReference>
<dbReference type="Gene3D" id="1.20.1560.10">
    <property type="entry name" value="ABC transporter type 1, transmembrane domain"/>
    <property type="match status" value="1"/>
</dbReference>
<evidence type="ECO:0000313" key="14">
    <source>
        <dbReference type="Proteomes" id="UP000645257"/>
    </source>
</evidence>
<gene>
    <name evidence="13" type="ORF">GCM10011289_02360</name>
</gene>
<feature type="transmembrane region" description="Helical" evidence="10">
    <location>
        <begin position="20"/>
        <end position="46"/>
    </location>
</feature>
<feature type="transmembrane region" description="Helical" evidence="10">
    <location>
        <begin position="232"/>
        <end position="259"/>
    </location>
</feature>
<dbReference type="Pfam" id="PF00664">
    <property type="entry name" value="ABC_membrane"/>
    <property type="match status" value="1"/>
</dbReference>
<evidence type="ECO:0000256" key="5">
    <source>
        <dbReference type="ARBA" id="ARBA00022741"/>
    </source>
</evidence>
<comment type="caution">
    <text evidence="13">The sequence shown here is derived from an EMBL/GenBank/DDBJ whole genome shotgun (WGS) entry which is preliminary data.</text>
</comment>
<dbReference type="GO" id="GO:0016887">
    <property type="term" value="F:ATP hydrolysis activity"/>
    <property type="evidence" value="ECO:0007669"/>
    <property type="project" value="InterPro"/>
</dbReference>
<dbReference type="InterPro" id="IPR003593">
    <property type="entry name" value="AAA+_ATPase"/>
</dbReference>
<organism evidence="13 14">
    <name type="scientific">Paludibacterium paludis</name>
    <dbReference type="NCBI Taxonomy" id="1225769"/>
    <lineage>
        <taxon>Bacteria</taxon>
        <taxon>Pseudomonadati</taxon>
        <taxon>Pseudomonadota</taxon>
        <taxon>Betaproteobacteria</taxon>
        <taxon>Neisseriales</taxon>
        <taxon>Chromobacteriaceae</taxon>
        <taxon>Paludibacterium</taxon>
    </lineage>
</organism>
<evidence type="ECO:0000256" key="8">
    <source>
        <dbReference type="ARBA" id="ARBA00023055"/>
    </source>
</evidence>
<evidence type="ECO:0000256" key="7">
    <source>
        <dbReference type="ARBA" id="ARBA00022989"/>
    </source>
</evidence>
<sequence>MLKTFLQLLGEDAPIFRRYVAMAVAYGVLCGLSVTALAPALVHLLAGDTGNAAPWLAALLAGVAVSWGWRRRVEHAGVRVGVAILQGARHRLGNHVAQLPVGWFLPQNTARLGHVVTQGMMAIAQLPAHVFTPVIASAVTAAVLVVALFVLHGAAGWVALIALPLMTAILALTARLSRRADEAFQRRFAESSQRVVEFARAQSVLRAFNSEGGSTRWLEQTFERQHRSGSRLIWLSAGASVLNVWFVQTVFAALLFAVAFGMSGSLSVDDVMASIVSLLLAGLFVNALLEVVGYGEVLRGARGQLEAIRELFAVKPLPQPEAPRAPRDASVELRDVHFRYAAGEPEVLSGVSLRIEPGSMVALIGESGSGKTTLMRLIPRFFDVNRGSVLVGGVDVRDMADEPLAGLISQIFQDSYLFAGSIADNLRVGNPAADDERIMNAARQAGVTGIAERLPEGLATRVGEGGARLSGGERQRIAIARALIKDAPILLVDEATAALDTENQAIIAETLARLRHQRTLLVIAHQLSTVAMADHIVVLEGGRIVEQGSPAHLRDSGGRYAQFLRQRRAAKGWRIAPAASTGERG</sequence>
<dbReference type="PROSITE" id="PS50893">
    <property type="entry name" value="ABC_TRANSPORTER_2"/>
    <property type="match status" value="1"/>
</dbReference>
<dbReference type="InterPro" id="IPR017871">
    <property type="entry name" value="ABC_transporter-like_CS"/>
</dbReference>
<keyword evidence="3" id="KW-1003">Cell membrane</keyword>
<dbReference type="SUPFAM" id="SSF52540">
    <property type="entry name" value="P-loop containing nucleoside triphosphate hydrolases"/>
    <property type="match status" value="1"/>
</dbReference>
<comment type="subcellular location">
    <subcellularLocation>
        <location evidence="1">Cell membrane</location>
        <topology evidence="1">Multi-pass membrane protein</topology>
    </subcellularLocation>
</comment>
<dbReference type="PANTHER" id="PTHR24221:SF654">
    <property type="entry name" value="ATP-BINDING CASSETTE SUB-FAMILY B MEMBER 6"/>
    <property type="match status" value="1"/>
</dbReference>
<evidence type="ECO:0000256" key="6">
    <source>
        <dbReference type="ARBA" id="ARBA00022840"/>
    </source>
</evidence>
<keyword evidence="4 10" id="KW-0812">Transmembrane</keyword>
<keyword evidence="2" id="KW-0813">Transport</keyword>
<keyword evidence="9 10" id="KW-0472">Membrane</keyword>
<dbReference type="EMBL" id="BMYX01000001">
    <property type="protein sequence ID" value="GGY03570.1"/>
    <property type="molecule type" value="Genomic_DNA"/>
</dbReference>
<evidence type="ECO:0000259" key="11">
    <source>
        <dbReference type="PROSITE" id="PS50893"/>
    </source>
</evidence>
<keyword evidence="5" id="KW-0547">Nucleotide-binding</keyword>
<dbReference type="InterPro" id="IPR039421">
    <property type="entry name" value="Type_1_exporter"/>
</dbReference>
<accession>A0A918NY30</accession>
<feature type="transmembrane region" description="Helical" evidence="10">
    <location>
        <begin position="157"/>
        <end position="177"/>
    </location>
</feature>
<dbReference type="SMART" id="SM00382">
    <property type="entry name" value="AAA"/>
    <property type="match status" value="1"/>
</dbReference>
<feature type="domain" description="ABC transmembrane type-1" evidence="12">
    <location>
        <begin position="20"/>
        <end position="293"/>
    </location>
</feature>
<keyword evidence="8" id="KW-0445">Lipid transport</keyword>
<dbReference type="GO" id="GO:0005524">
    <property type="term" value="F:ATP binding"/>
    <property type="evidence" value="ECO:0007669"/>
    <property type="project" value="UniProtKB-KW"/>
</dbReference>
<dbReference type="SUPFAM" id="SSF90123">
    <property type="entry name" value="ABC transporter transmembrane region"/>
    <property type="match status" value="1"/>
</dbReference>
<dbReference type="InterPro" id="IPR003439">
    <property type="entry name" value="ABC_transporter-like_ATP-bd"/>
</dbReference>
<evidence type="ECO:0000256" key="10">
    <source>
        <dbReference type="SAM" id="Phobius"/>
    </source>
</evidence>
<feature type="transmembrane region" description="Helical" evidence="10">
    <location>
        <begin position="130"/>
        <end position="151"/>
    </location>
</feature>
<dbReference type="PROSITE" id="PS50929">
    <property type="entry name" value="ABC_TM1F"/>
    <property type="match status" value="1"/>
</dbReference>
<evidence type="ECO:0000313" key="13">
    <source>
        <dbReference type="EMBL" id="GGY03570.1"/>
    </source>
</evidence>
<dbReference type="Pfam" id="PF00005">
    <property type="entry name" value="ABC_tran"/>
    <property type="match status" value="1"/>
</dbReference>
<feature type="transmembrane region" description="Helical" evidence="10">
    <location>
        <begin position="271"/>
        <end position="292"/>
    </location>
</feature>
<name>A0A918NY30_9NEIS</name>
<evidence type="ECO:0000256" key="1">
    <source>
        <dbReference type="ARBA" id="ARBA00004651"/>
    </source>
</evidence>
<evidence type="ECO:0000256" key="2">
    <source>
        <dbReference type="ARBA" id="ARBA00022448"/>
    </source>
</evidence>
<dbReference type="GO" id="GO:0140359">
    <property type="term" value="F:ABC-type transporter activity"/>
    <property type="evidence" value="ECO:0007669"/>
    <property type="project" value="InterPro"/>
</dbReference>
<dbReference type="PROSITE" id="PS00211">
    <property type="entry name" value="ABC_TRANSPORTER_1"/>
    <property type="match status" value="1"/>
</dbReference>
<dbReference type="PANTHER" id="PTHR24221">
    <property type="entry name" value="ATP-BINDING CASSETTE SUB-FAMILY B"/>
    <property type="match status" value="1"/>
</dbReference>
<dbReference type="FunFam" id="3.40.50.300:FF:000221">
    <property type="entry name" value="Multidrug ABC transporter ATP-binding protein"/>
    <property type="match status" value="1"/>
</dbReference>
<reference evidence="13" key="1">
    <citation type="journal article" date="2014" name="Int. J. Syst. Evol. Microbiol.">
        <title>Complete genome sequence of Corynebacterium casei LMG S-19264T (=DSM 44701T), isolated from a smear-ripened cheese.</title>
        <authorList>
            <consortium name="US DOE Joint Genome Institute (JGI-PGF)"/>
            <person name="Walter F."/>
            <person name="Albersmeier A."/>
            <person name="Kalinowski J."/>
            <person name="Ruckert C."/>
        </authorList>
    </citation>
    <scope>NUCLEOTIDE SEQUENCE</scope>
    <source>
        <strain evidence="13">KCTC 32182</strain>
    </source>
</reference>
<evidence type="ECO:0000256" key="4">
    <source>
        <dbReference type="ARBA" id="ARBA00022692"/>
    </source>
</evidence>
<dbReference type="Proteomes" id="UP000645257">
    <property type="component" value="Unassembled WGS sequence"/>
</dbReference>
<proteinExistence type="predicted"/>
<evidence type="ECO:0000256" key="9">
    <source>
        <dbReference type="ARBA" id="ARBA00023136"/>
    </source>
</evidence>
<dbReference type="InterPro" id="IPR036640">
    <property type="entry name" value="ABC1_TM_sf"/>
</dbReference>
<dbReference type="InterPro" id="IPR011527">
    <property type="entry name" value="ABC1_TM_dom"/>
</dbReference>
<feature type="domain" description="ABC transporter" evidence="11">
    <location>
        <begin position="331"/>
        <end position="566"/>
    </location>
</feature>
<dbReference type="AlphaFoldDB" id="A0A918NY30"/>
<evidence type="ECO:0000256" key="3">
    <source>
        <dbReference type="ARBA" id="ARBA00022475"/>
    </source>
</evidence>
<keyword evidence="14" id="KW-1185">Reference proteome</keyword>
<keyword evidence="7 10" id="KW-1133">Transmembrane helix</keyword>
<reference evidence="13" key="2">
    <citation type="submission" date="2020-09" db="EMBL/GenBank/DDBJ databases">
        <authorList>
            <person name="Sun Q."/>
            <person name="Kim S."/>
        </authorList>
    </citation>
    <scope>NUCLEOTIDE SEQUENCE</scope>
    <source>
        <strain evidence="13">KCTC 32182</strain>
    </source>
</reference>
<keyword evidence="6" id="KW-0067">ATP-binding</keyword>
<dbReference type="RefSeq" id="WP_189530265.1">
    <property type="nucleotide sequence ID" value="NZ_BMYX01000001.1"/>
</dbReference>
<dbReference type="GO" id="GO:0005886">
    <property type="term" value="C:plasma membrane"/>
    <property type="evidence" value="ECO:0007669"/>
    <property type="project" value="UniProtKB-SubCell"/>
</dbReference>
<feature type="transmembrane region" description="Helical" evidence="10">
    <location>
        <begin position="52"/>
        <end position="69"/>
    </location>
</feature>
<dbReference type="Gene3D" id="3.40.50.300">
    <property type="entry name" value="P-loop containing nucleotide triphosphate hydrolases"/>
    <property type="match status" value="1"/>
</dbReference>
<dbReference type="InterPro" id="IPR027417">
    <property type="entry name" value="P-loop_NTPase"/>
</dbReference>
<evidence type="ECO:0000259" key="12">
    <source>
        <dbReference type="PROSITE" id="PS50929"/>
    </source>
</evidence>